<dbReference type="InterPro" id="IPR007115">
    <property type="entry name" value="6-PTP_synth/QueD"/>
</dbReference>
<comment type="caution">
    <text evidence="11">The sequence shown here is derived from an EMBL/GenBank/DDBJ whole genome shotgun (WGS) entry which is preliminary data.</text>
</comment>
<reference evidence="11" key="2">
    <citation type="submission" date="2021-04" db="EMBL/GenBank/DDBJ databases">
        <authorList>
            <person name="Gilroy R."/>
        </authorList>
    </citation>
    <scope>NUCLEOTIDE SEQUENCE</scope>
    <source>
        <strain evidence="11">ChiHejej3B27-3195</strain>
    </source>
</reference>
<comment type="catalytic activity">
    <reaction evidence="10">
        <text>7,8-dihydroneopterin 3'-triphosphate + H2O = 6-carboxy-5,6,7,8-tetrahydropterin + triphosphate + acetaldehyde + 2 H(+)</text>
        <dbReference type="Rhea" id="RHEA:27966"/>
        <dbReference type="ChEBI" id="CHEBI:15343"/>
        <dbReference type="ChEBI" id="CHEBI:15377"/>
        <dbReference type="ChEBI" id="CHEBI:15378"/>
        <dbReference type="ChEBI" id="CHEBI:18036"/>
        <dbReference type="ChEBI" id="CHEBI:58462"/>
        <dbReference type="ChEBI" id="CHEBI:61032"/>
        <dbReference type="EC" id="4.1.2.50"/>
    </reaction>
</comment>
<accession>A0A9D1UTP3</accession>
<evidence type="ECO:0000313" key="11">
    <source>
        <dbReference type="EMBL" id="HIX00245.1"/>
    </source>
</evidence>
<dbReference type="Proteomes" id="UP000824151">
    <property type="component" value="Unassembled WGS sequence"/>
</dbReference>
<evidence type="ECO:0000256" key="1">
    <source>
        <dbReference type="ARBA" id="ARBA00001947"/>
    </source>
</evidence>
<evidence type="ECO:0000256" key="4">
    <source>
        <dbReference type="ARBA" id="ARBA00012982"/>
    </source>
</evidence>
<evidence type="ECO:0000256" key="8">
    <source>
        <dbReference type="ARBA" id="ARBA00023239"/>
    </source>
</evidence>
<dbReference type="Pfam" id="PF01242">
    <property type="entry name" value="PTPS"/>
    <property type="match status" value="1"/>
</dbReference>
<evidence type="ECO:0000256" key="2">
    <source>
        <dbReference type="ARBA" id="ARBA00005061"/>
    </source>
</evidence>
<dbReference type="GO" id="GO:0046872">
    <property type="term" value="F:metal ion binding"/>
    <property type="evidence" value="ECO:0007669"/>
    <property type="project" value="UniProtKB-KW"/>
</dbReference>
<evidence type="ECO:0000256" key="5">
    <source>
        <dbReference type="ARBA" id="ARBA00018141"/>
    </source>
</evidence>
<evidence type="ECO:0000256" key="6">
    <source>
        <dbReference type="ARBA" id="ARBA00022723"/>
    </source>
</evidence>
<evidence type="ECO:0000256" key="3">
    <source>
        <dbReference type="ARBA" id="ARBA00008900"/>
    </source>
</evidence>
<dbReference type="InterPro" id="IPR038418">
    <property type="entry name" value="6-PTP_synth/QueD_sf"/>
</dbReference>
<keyword evidence="6" id="KW-0479">Metal-binding</keyword>
<organism evidence="11 12">
    <name type="scientific">Candidatus Nesterenkonia stercoripullorum</name>
    <dbReference type="NCBI Taxonomy" id="2838701"/>
    <lineage>
        <taxon>Bacteria</taxon>
        <taxon>Bacillati</taxon>
        <taxon>Actinomycetota</taxon>
        <taxon>Actinomycetes</taxon>
        <taxon>Micrococcales</taxon>
        <taxon>Micrococcaceae</taxon>
        <taxon>Nesterenkonia</taxon>
    </lineage>
</organism>
<dbReference type="Gene3D" id="3.30.479.10">
    <property type="entry name" value="6-pyruvoyl tetrahydropterin synthase/QueD"/>
    <property type="match status" value="1"/>
</dbReference>
<dbReference type="PANTHER" id="PTHR12589:SF7">
    <property type="entry name" value="6-PYRUVOYL TETRAHYDROBIOPTERIN SYNTHASE"/>
    <property type="match status" value="1"/>
</dbReference>
<sequence length="131" mass="14147">MFTLTVDDHVMIAHSLPDPFFGPAQNLHGATLHVHAGFERPELDPHGVVMDIGVAMGVLGKVLDPLRYTNLDEHPAFTGTITTTEVVVAHIARGLREALERELGADHGITAISVAADEHPRARASYRLDIG</sequence>
<keyword evidence="8" id="KW-0456">Lyase</keyword>
<evidence type="ECO:0000313" key="12">
    <source>
        <dbReference type="Proteomes" id="UP000824151"/>
    </source>
</evidence>
<comment type="pathway">
    <text evidence="2">Purine metabolism; 7-cyano-7-deazaguanine biosynthesis.</text>
</comment>
<dbReference type="PANTHER" id="PTHR12589">
    <property type="entry name" value="PYRUVOYL TETRAHYDROBIOPTERIN SYNTHASE"/>
    <property type="match status" value="1"/>
</dbReference>
<keyword evidence="7" id="KW-0862">Zinc</keyword>
<evidence type="ECO:0000256" key="10">
    <source>
        <dbReference type="ARBA" id="ARBA00048807"/>
    </source>
</evidence>
<name>A0A9D1UTP3_9MICC</name>
<protein>
    <recommendedName>
        <fullName evidence="5">6-carboxy-5,6,7,8-tetrahydropterin synthase</fullName>
        <ecNumber evidence="4">4.1.2.50</ecNumber>
    </recommendedName>
    <alternativeName>
        <fullName evidence="9">Queuosine biosynthesis protein QueD</fullName>
    </alternativeName>
</protein>
<reference evidence="11" key="1">
    <citation type="journal article" date="2021" name="PeerJ">
        <title>Extensive microbial diversity within the chicken gut microbiome revealed by metagenomics and culture.</title>
        <authorList>
            <person name="Gilroy R."/>
            <person name="Ravi A."/>
            <person name="Getino M."/>
            <person name="Pursley I."/>
            <person name="Horton D.L."/>
            <person name="Alikhan N.F."/>
            <person name="Baker D."/>
            <person name="Gharbi K."/>
            <person name="Hall N."/>
            <person name="Watson M."/>
            <person name="Adriaenssens E.M."/>
            <person name="Foster-Nyarko E."/>
            <person name="Jarju S."/>
            <person name="Secka A."/>
            <person name="Antonio M."/>
            <person name="Oren A."/>
            <person name="Chaudhuri R.R."/>
            <person name="La Ragione R."/>
            <person name="Hildebrand F."/>
            <person name="Pallen M.J."/>
        </authorList>
    </citation>
    <scope>NUCLEOTIDE SEQUENCE</scope>
    <source>
        <strain evidence="11">ChiHejej3B27-3195</strain>
    </source>
</reference>
<evidence type="ECO:0000256" key="9">
    <source>
        <dbReference type="ARBA" id="ARBA00031449"/>
    </source>
</evidence>
<dbReference type="GO" id="GO:0070497">
    <property type="term" value="F:6-carboxytetrahydropterin synthase activity"/>
    <property type="evidence" value="ECO:0007669"/>
    <property type="project" value="UniProtKB-EC"/>
</dbReference>
<gene>
    <name evidence="11" type="ORF">H9871_08890</name>
</gene>
<dbReference type="AlphaFoldDB" id="A0A9D1UTP3"/>
<evidence type="ECO:0000256" key="7">
    <source>
        <dbReference type="ARBA" id="ARBA00022833"/>
    </source>
</evidence>
<comment type="cofactor">
    <cofactor evidence="1">
        <name>Zn(2+)</name>
        <dbReference type="ChEBI" id="CHEBI:29105"/>
    </cofactor>
</comment>
<dbReference type="EC" id="4.1.2.50" evidence="4"/>
<comment type="similarity">
    <text evidence="3">Belongs to the PTPS family. QueD subfamily.</text>
</comment>
<proteinExistence type="inferred from homology"/>
<dbReference type="SUPFAM" id="SSF55620">
    <property type="entry name" value="Tetrahydrobiopterin biosynthesis enzymes-like"/>
    <property type="match status" value="1"/>
</dbReference>
<dbReference type="EMBL" id="DXGD01000329">
    <property type="protein sequence ID" value="HIX00245.1"/>
    <property type="molecule type" value="Genomic_DNA"/>
</dbReference>